<dbReference type="PANTHER" id="PTHR36183:SF2">
    <property type="entry name" value="BETA-GLUCURONIDASE C-TERMINAL DOMAIN-CONTAINING PROTEIN"/>
    <property type="match status" value="1"/>
</dbReference>
<dbReference type="EMBL" id="HBER01046476">
    <property type="protein sequence ID" value="CAD8547990.1"/>
    <property type="molecule type" value="Transcribed_RNA"/>
</dbReference>
<organism evidence="1">
    <name type="scientific">Calcidiscus leptoporus</name>
    <dbReference type="NCBI Taxonomy" id="127549"/>
    <lineage>
        <taxon>Eukaryota</taxon>
        <taxon>Haptista</taxon>
        <taxon>Haptophyta</taxon>
        <taxon>Prymnesiophyceae</taxon>
        <taxon>Coccolithales</taxon>
        <taxon>Calcidiscaceae</taxon>
        <taxon>Calcidiscus</taxon>
    </lineage>
</organism>
<dbReference type="InterPro" id="IPR017853">
    <property type="entry name" value="GH"/>
</dbReference>
<dbReference type="InterPro" id="IPR052974">
    <property type="entry name" value="GH79_Enzymes"/>
</dbReference>
<dbReference type="AlphaFoldDB" id="A0A7S0P2X5"/>
<protein>
    <recommendedName>
        <fullName evidence="2">Beta-glucuronidase C-terminal domain-containing protein</fullName>
    </recommendedName>
</protein>
<dbReference type="Gene3D" id="2.60.40.1180">
    <property type="entry name" value="Golgi alpha-mannosidase II"/>
    <property type="match status" value="1"/>
</dbReference>
<dbReference type="SUPFAM" id="SSF51445">
    <property type="entry name" value="(Trans)glycosidases"/>
    <property type="match status" value="1"/>
</dbReference>
<reference evidence="1" key="1">
    <citation type="submission" date="2021-01" db="EMBL/GenBank/DDBJ databases">
        <authorList>
            <person name="Corre E."/>
            <person name="Pelletier E."/>
            <person name="Niang G."/>
            <person name="Scheremetjew M."/>
            <person name="Finn R."/>
            <person name="Kale V."/>
            <person name="Holt S."/>
            <person name="Cochrane G."/>
            <person name="Meng A."/>
            <person name="Brown T."/>
            <person name="Cohen L."/>
        </authorList>
    </citation>
    <scope>NUCLEOTIDE SEQUENCE</scope>
    <source>
        <strain evidence="1">RCC1130</strain>
    </source>
</reference>
<dbReference type="PANTHER" id="PTHR36183">
    <property type="entry name" value="BETA-GLUCURONIDASE"/>
    <property type="match status" value="1"/>
</dbReference>
<dbReference type="Gene3D" id="3.20.20.80">
    <property type="entry name" value="Glycosidases"/>
    <property type="match status" value="1"/>
</dbReference>
<gene>
    <name evidence="1" type="ORF">CLEP1334_LOCUS23280</name>
</gene>
<dbReference type="InterPro" id="IPR013780">
    <property type="entry name" value="Glyco_hydro_b"/>
</dbReference>
<evidence type="ECO:0008006" key="2">
    <source>
        <dbReference type="Google" id="ProtNLM"/>
    </source>
</evidence>
<proteinExistence type="predicted"/>
<evidence type="ECO:0000313" key="1">
    <source>
        <dbReference type="EMBL" id="CAD8547990.1"/>
    </source>
</evidence>
<name>A0A7S0P2X5_9EUKA</name>
<accession>A0A7S0P2X5</accession>
<sequence>MAPSLTVTVSTSETLSSSGQTVPRNFAGFSQEIGHASVYSANGSFPRASLLTLLSALQPRHATEPAAFTIRLGGNSADSSCFECAATMPCYTEPPSKPGCSGNLTRAYLFVLEGFASAASRLHGVNVSFVLGTNLGGAVDPAVGARLAAAIGDLKLWTPAGPIKALEVGNECDSYFTTHPKSDLSSFAAYEKMFASYLAAYKAAGMGAHRIQGATFAALERPFFDLGLHSYTRQFQADLATLSLHNYPLQHCFFKKVSIDALVARRSSHGVASLYAPFAADAASAGVPLVLGEAGSANCGGAANVSDTFASALWAVDYMSELSKRGIAGVNFHGLGSTAPYSPISYHNVTDPFDPPAVRPLFYGLLAFNEFTANGSSWRDATVDYQGFREWTPASTAHAVTDRNGVTRVAIIAKDGDVQQPVNVTVRIPCMNASVCLRRGCTASLVRLVARSGGLTAKDGLSFADQTYDGSRDGSPAGIRQSEPVALVVNSAGGTWLEARYATDAASLTMLTLSRLCSGFG</sequence>